<protein>
    <submittedName>
        <fullName evidence="1">Uncharacterized protein</fullName>
    </submittedName>
</protein>
<evidence type="ECO:0000313" key="1">
    <source>
        <dbReference type="EMBL" id="CAA9482997.1"/>
    </source>
</evidence>
<proteinExistence type="predicted"/>
<dbReference type="EMBL" id="CADCVL010000261">
    <property type="protein sequence ID" value="CAA9482997.1"/>
    <property type="molecule type" value="Genomic_DNA"/>
</dbReference>
<reference evidence="1" key="1">
    <citation type="submission" date="2020-02" db="EMBL/GenBank/DDBJ databases">
        <authorList>
            <person name="Meier V. D."/>
        </authorList>
    </citation>
    <scope>NUCLEOTIDE SEQUENCE</scope>
    <source>
        <strain evidence="1">AVDCRST_MAG65</strain>
    </source>
</reference>
<dbReference type="AlphaFoldDB" id="A0A6J4RVU1"/>
<feature type="non-terminal residue" evidence="1">
    <location>
        <position position="1"/>
    </location>
</feature>
<gene>
    <name evidence="1" type="ORF">AVDCRST_MAG65-1566</name>
</gene>
<sequence>AGFRERMQLLVMAVRDAAGAAAAGGQPLGACARCAPPGGRM</sequence>
<name>A0A6J4RVU1_9ACTN</name>
<feature type="non-terminal residue" evidence="1">
    <location>
        <position position="41"/>
    </location>
</feature>
<accession>A0A6J4RVU1</accession>
<organism evidence="1">
    <name type="scientific">uncultured Solirubrobacteraceae bacterium</name>
    <dbReference type="NCBI Taxonomy" id="1162706"/>
    <lineage>
        <taxon>Bacteria</taxon>
        <taxon>Bacillati</taxon>
        <taxon>Actinomycetota</taxon>
        <taxon>Thermoleophilia</taxon>
        <taxon>Solirubrobacterales</taxon>
        <taxon>Solirubrobacteraceae</taxon>
        <taxon>environmental samples</taxon>
    </lineage>
</organism>